<keyword evidence="4" id="KW-1185">Reference proteome</keyword>
<reference evidence="3" key="3">
    <citation type="submission" date="2025-09" db="UniProtKB">
        <authorList>
            <consortium name="Ensembl"/>
        </authorList>
    </citation>
    <scope>IDENTIFICATION</scope>
</reference>
<dbReference type="InParanoid" id="A0A672J7P4"/>
<evidence type="ECO:0000256" key="2">
    <source>
        <dbReference type="SAM" id="MobiDB-lite"/>
    </source>
</evidence>
<evidence type="ECO:0000313" key="4">
    <source>
        <dbReference type="Proteomes" id="UP000472267"/>
    </source>
</evidence>
<proteinExistence type="predicted"/>
<evidence type="ECO:0008006" key="5">
    <source>
        <dbReference type="Google" id="ProtNLM"/>
    </source>
</evidence>
<dbReference type="OMA" id="EQTHRTF"/>
<organism evidence="3 4">
    <name type="scientific">Salarias fasciatus</name>
    <name type="common">Jewelled blenny</name>
    <name type="synonym">Blennius fasciatus</name>
    <dbReference type="NCBI Taxonomy" id="181472"/>
    <lineage>
        <taxon>Eukaryota</taxon>
        <taxon>Metazoa</taxon>
        <taxon>Chordata</taxon>
        <taxon>Craniata</taxon>
        <taxon>Vertebrata</taxon>
        <taxon>Euteleostomi</taxon>
        <taxon>Actinopterygii</taxon>
        <taxon>Neopterygii</taxon>
        <taxon>Teleostei</taxon>
        <taxon>Neoteleostei</taxon>
        <taxon>Acanthomorphata</taxon>
        <taxon>Ovalentaria</taxon>
        <taxon>Blenniimorphae</taxon>
        <taxon>Blenniiformes</taxon>
        <taxon>Blennioidei</taxon>
        <taxon>Blenniidae</taxon>
        <taxon>Salariinae</taxon>
        <taxon>Salarias</taxon>
    </lineage>
</organism>
<evidence type="ECO:0000256" key="1">
    <source>
        <dbReference type="SAM" id="Coils"/>
    </source>
</evidence>
<accession>A0A672J7P4</accession>
<feature type="region of interest" description="Disordered" evidence="2">
    <location>
        <begin position="1"/>
        <end position="39"/>
    </location>
</feature>
<dbReference type="InterPro" id="IPR004244">
    <property type="entry name" value="Transposase_22"/>
</dbReference>
<dbReference type="Gene3D" id="3.30.70.1820">
    <property type="entry name" value="L1 transposable element, RRM domain"/>
    <property type="match status" value="1"/>
</dbReference>
<dbReference type="AlphaFoldDB" id="A0A672J7P4"/>
<dbReference type="PANTHER" id="PTHR11505">
    <property type="entry name" value="L1 TRANSPOSABLE ELEMENT-RELATED"/>
    <property type="match status" value="1"/>
</dbReference>
<sequence length="251" mass="29069">MSLRELWAKTPDNKRTLRPKTRKTQPQPEAPDSDKMAEGEEIDSLVAKISEGVFAKLSSVLDAKLDQIAKSVSSVCENVKVLEKRVEDAEQRISDTEDTASQLLAKLEHTEARLKETIQRLEDQENRSRRNNIKIVNLPERTEGDNAKEFFETWIPKILNLKVKNDRIKMDRCHRSPAQLRTGSERPRIVYIRLHNYMDKQLIMQSARNMGEISASGNRIHFFEDFSPTRLCPMFRGHIPPLKRVIIIYCM</sequence>
<dbReference type="Ensembl" id="ENSSFAT00005051854.1">
    <property type="protein sequence ID" value="ENSSFAP00005050223.1"/>
    <property type="gene ID" value="ENSSFAG00005024234.1"/>
</dbReference>
<dbReference type="SUPFAM" id="SSF57997">
    <property type="entry name" value="Tropomyosin"/>
    <property type="match status" value="1"/>
</dbReference>
<reference evidence="3" key="2">
    <citation type="submission" date="2025-08" db="UniProtKB">
        <authorList>
            <consortium name="Ensembl"/>
        </authorList>
    </citation>
    <scope>IDENTIFICATION</scope>
</reference>
<protein>
    <recommendedName>
        <fullName evidence="5">L1 transposable element RRM domain-containing protein</fullName>
    </recommendedName>
</protein>
<keyword evidence="1" id="KW-0175">Coiled coil</keyword>
<name>A0A672J7P4_SALFA</name>
<feature type="coiled-coil region" evidence="1">
    <location>
        <begin position="72"/>
        <end position="131"/>
    </location>
</feature>
<dbReference type="Proteomes" id="UP000472267">
    <property type="component" value="Chromosome 18"/>
</dbReference>
<evidence type="ECO:0000313" key="3">
    <source>
        <dbReference type="Ensembl" id="ENSSFAP00005050223.1"/>
    </source>
</evidence>
<reference evidence="3" key="1">
    <citation type="submission" date="2019-06" db="EMBL/GenBank/DDBJ databases">
        <authorList>
            <consortium name="Wellcome Sanger Institute Data Sharing"/>
        </authorList>
    </citation>
    <scope>NUCLEOTIDE SEQUENCE [LARGE SCALE GENOMIC DNA]</scope>
</reference>
<dbReference type="FunFam" id="3.30.70.1820:FF:000004">
    <property type="entry name" value="Uncharacterized protein"/>
    <property type="match status" value="1"/>
</dbReference>